<dbReference type="Proteomes" id="UP000837803">
    <property type="component" value="Unassembled WGS sequence"/>
</dbReference>
<dbReference type="EMBL" id="CAKLPZ010000004">
    <property type="protein sequence ID" value="CAH1002086.1"/>
    <property type="molecule type" value="Genomic_DNA"/>
</dbReference>
<name>A0ABM9B417_9BACT</name>
<evidence type="ECO:0000256" key="1">
    <source>
        <dbReference type="SAM" id="SignalP"/>
    </source>
</evidence>
<comment type="caution">
    <text evidence="2">The sequence shown here is derived from an EMBL/GenBank/DDBJ whole genome shotgun (WGS) entry which is preliminary data.</text>
</comment>
<gene>
    <name evidence="2" type="ORF">LEM8419_03003</name>
</gene>
<evidence type="ECO:0000313" key="3">
    <source>
        <dbReference type="Proteomes" id="UP000837803"/>
    </source>
</evidence>
<protein>
    <recommendedName>
        <fullName evidence="4">DUF2147 domain-containing protein</fullName>
    </recommendedName>
</protein>
<accession>A0ABM9B417</accession>
<evidence type="ECO:0008006" key="4">
    <source>
        <dbReference type="Google" id="ProtNLM"/>
    </source>
</evidence>
<dbReference type="RefSeq" id="WP_238751943.1">
    <property type="nucleotide sequence ID" value="NZ_CAKLPZ010000004.1"/>
</dbReference>
<keyword evidence="3" id="KW-1185">Reference proteome</keyword>
<sequence length="164" mass="18100">MRTLTLLILLALTPAVVKAQLADDLSGTWSGLLLQNEGGIADKFELFFDLQQIGLAVKGTAFVKLGELQAEMKLSGYRAPSGNWRITETKILRNNKAGLAISWCMKDYDLRVDYRKGELVLTGPWWGNSEYGPCIPGSITLKRRVRVASLLLGRQDAVDVQPHG</sequence>
<evidence type="ECO:0000313" key="2">
    <source>
        <dbReference type="EMBL" id="CAH1002086.1"/>
    </source>
</evidence>
<proteinExistence type="predicted"/>
<keyword evidence="1" id="KW-0732">Signal</keyword>
<reference evidence="2" key="1">
    <citation type="submission" date="2021-12" db="EMBL/GenBank/DDBJ databases">
        <authorList>
            <person name="Rodrigo-Torres L."/>
            <person name="Arahal R. D."/>
            <person name="Lucena T."/>
        </authorList>
    </citation>
    <scope>NUCLEOTIDE SEQUENCE</scope>
    <source>
        <strain evidence="2">CECT 8419</strain>
    </source>
</reference>
<feature type="chain" id="PRO_5047161476" description="DUF2147 domain-containing protein" evidence="1">
    <location>
        <begin position="20"/>
        <end position="164"/>
    </location>
</feature>
<feature type="signal peptide" evidence="1">
    <location>
        <begin position="1"/>
        <end position="19"/>
    </location>
</feature>
<organism evidence="2 3">
    <name type="scientific">Neolewinella maritima</name>
    <dbReference type="NCBI Taxonomy" id="1383882"/>
    <lineage>
        <taxon>Bacteria</taxon>
        <taxon>Pseudomonadati</taxon>
        <taxon>Bacteroidota</taxon>
        <taxon>Saprospiria</taxon>
        <taxon>Saprospirales</taxon>
        <taxon>Lewinellaceae</taxon>
        <taxon>Neolewinella</taxon>
    </lineage>
</organism>